<evidence type="ECO:0000259" key="4">
    <source>
        <dbReference type="PROSITE" id="PS50883"/>
    </source>
</evidence>
<dbReference type="Pfam" id="PF00990">
    <property type="entry name" value="GGDEF"/>
    <property type="match status" value="1"/>
</dbReference>
<evidence type="ECO:0000313" key="7">
    <source>
        <dbReference type="Proteomes" id="UP000238220"/>
    </source>
</evidence>
<feature type="domain" description="EAL" evidence="4">
    <location>
        <begin position="518"/>
        <end position="772"/>
    </location>
</feature>
<gene>
    <name evidence="6" type="ORF">C3942_08930</name>
</gene>
<keyword evidence="3" id="KW-0175">Coiled coil</keyword>
<keyword evidence="7" id="KW-1185">Reference proteome</keyword>
<sequence>MQDTSEGARFARMVRLGLRLAAEPDPDVQLRHLYGEAREILQADHVEMLLPDEEGRLSHGGELLRDRPALPLRLSSPAAPLDPARLPRGLPPLGSLLSMPMQNDGHRHGWLVVGRAPGKPPFAPGDEQIAAMLAAGLAIFRENIRLYRQAQHQARELRREIAQRERSENALRRLTRIHRMRSRIAAEIVRCRNQQQLFKEVCRTAVDQGGFRMAWIGVQQGELVEPVACHGEDHGYMNLLRDYQRAGHRDGPAITALRERREIVCNDIARAPLMAAWRAPALERGYRSVAILPVFARSRLAGCLALYAGETDFFSEEEQQLLIELAGDISHALEFIANEERLDFLSYYDPLTGLANRRLFHERLNQHLLAARQTTARVAVILVDLVQFKAVNDAVGMAAGDEVLKSVAERLTRLAGNPAYLARTGGDRFAALIPDLKDSASLSLMLRDRVWTRLSHPIEVAGRSLSLSGKVGLALFPEDGDDGETLFRNAEAALKRAKQTGERYLFYTAQMGSAMKQRLELDTRLRHAMQDDQFVLYYQPKVDLRDGTVCGAEALIRWESPELGLVPPGQFIPLLEENGMIVEVGRWALEQAAADRSSWMRAGIAVPRIAVNVSAVQLRDAAFIDHVGSVLERYPQSAGGIELELTESSMLANPDATLPLLQRLRDMGVNLALDDFGTGYSSLSYLSRLPLATVKIDRSFVLRMGDSANTISIVSSVISLAHSMGLRVVAEGVDSTEQLKFLRLLHCDEIQGHLFSPALPPEEFVALLRRGRTLPPE</sequence>
<dbReference type="CDD" id="cd01949">
    <property type="entry name" value="GGDEF"/>
    <property type="match status" value="1"/>
</dbReference>
<dbReference type="PANTHER" id="PTHR33121:SF70">
    <property type="entry name" value="SIGNALING PROTEIN YKOW"/>
    <property type="match status" value="1"/>
</dbReference>
<dbReference type="EC" id="3.1.4.52" evidence="1"/>
<dbReference type="Pfam" id="PF13185">
    <property type="entry name" value="GAF_2"/>
    <property type="match status" value="1"/>
</dbReference>
<protein>
    <recommendedName>
        <fullName evidence="1">cyclic-guanylate-specific phosphodiesterase</fullName>
        <ecNumber evidence="1">3.1.4.52</ecNumber>
    </recommendedName>
</protein>
<dbReference type="InterPro" id="IPR000160">
    <property type="entry name" value="GGDEF_dom"/>
</dbReference>
<dbReference type="SMART" id="SM00267">
    <property type="entry name" value="GGDEF"/>
    <property type="match status" value="1"/>
</dbReference>
<proteinExistence type="predicted"/>
<evidence type="ECO:0000313" key="6">
    <source>
        <dbReference type="EMBL" id="PPE74150.1"/>
    </source>
</evidence>
<dbReference type="InterPro" id="IPR043128">
    <property type="entry name" value="Rev_trsase/Diguanyl_cyclase"/>
</dbReference>
<evidence type="ECO:0000259" key="5">
    <source>
        <dbReference type="PROSITE" id="PS50887"/>
    </source>
</evidence>
<dbReference type="InterPro" id="IPR050706">
    <property type="entry name" value="Cyclic-di-GMP_PDE-like"/>
</dbReference>
<dbReference type="PANTHER" id="PTHR33121">
    <property type="entry name" value="CYCLIC DI-GMP PHOSPHODIESTERASE PDEF"/>
    <property type="match status" value="1"/>
</dbReference>
<dbReference type="CDD" id="cd01948">
    <property type="entry name" value="EAL"/>
    <property type="match status" value="1"/>
</dbReference>
<dbReference type="Gene3D" id="3.30.70.270">
    <property type="match status" value="1"/>
</dbReference>
<dbReference type="SUPFAM" id="SSF55781">
    <property type="entry name" value="GAF domain-like"/>
    <property type="match status" value="2"/>
</dbReference>
<dbReference type="InterPro" id="IPR035919">
    <property type="entry name" value="EAL_sf"/>
</dbReference>
<feature type="domain" description="GGDEF" evidence="5">
    <location>
        <begin position="376"/>
        <end position="510"/>
    </location>
</feature>
<dbReference type="InterPro" id="IPR001633">
    <property type="entry name" value="EAL_dom"/>
</dbReference>
<organism evidence="6 7">
    <name type="scientific">Solimonas fluminis</name>
    <dbReference type="NCBI Taxonomy" id="2086571"/>
    <lineage>
        <taxon>Bacteria</taxon>
        <taxon>Pseudomonadati</taxon>
        <taxon>Pseudomonadota</taxon>
        <taxon>Gammaproteobacteria</taxon>
        <taxon>Nevskiales</taxon>
        <taxon>Nevskiaceae</taxon>
        <taxon>Solimonas</taxon>
    </lineage>
</organism>
<dbReference type="InterPro" id="IPR003018">
    <property type="entry name" value="GAF"/>
</dbReference>
<reference evidence="6 7" key="1">
    <citation type="submission" date="2018-02" db="EMBL/GenBank/DDBJ databases">
        <title>Genome sequencing of Solimonas sp. HR-BB.</title>
        <authorList>
            <person name="Lee Y."/>
            <person name="Jeon C.O."/>
        </authorList>
    </citation>
    <scope>NUCLEOTIDE SEQUENCE [LARGE SCALE GENOMIC DNA]</scope>
    <source>
        <strain evidence="6 7">HR-BB</strain>
    </source>
</reference>
<keyword evidence="2" id="KW-0973">c-di-GMP</keyword>
<dbReference type="SMART" id="SM00052">
    <property type="entry name" value="EAL"/>
    <property type="match status" value="1"/>
</dbReference>
<dbReference type="PROSITE" id="PS50883">
    <property type="entry name" value="EAL"/>
    <property type="match status" value="1"/>
</dbReference>
<dbReference type="Gene3D" id="3.30.450.40">
    <property type="match status" value="2"/>
</dbReference>
<dbReference type="InterPro" id="IPR029787">
    <property type="entry name" value="Nucleotide_cyclase"/>
</dbReference>
<dbReference type="Gene3D" id="3.20.20.450">
    <property type="entry name" value="EAL domain"/>
    <property type="match status" value="1"/>
</dbReference>
<dbReference type="FunFam" id="3.20.20.450:FF:000001">
    <property type="entry name" value="Cyclic di-GMP phosphodiesterase yahA"/>
    <property type="match status" value="1"/>
</dbReference>
<dbReference type="GO" id="GO:0071111">
    <property type="term" value="F:cyclic-guanylate-specific phosphodiesterase activity"/>
    <property type="evidence" value="ECO:0007669"/>
    <property type="project" value="UniProtKB-EC"/>
</dbReference>
<dbReference type="AlphaFoldDB" id="A0A2S5TGP7"/>
<evidence type="ECO:0000256" key="2">
    <source>
        <dbReference type="ARBA" id="ARBA00022636"/>
    </source>
</evidence>
<dbReference type="SUPFAM" id="SSF141868">
    <property type="entry name" value="EAL domain-like"/>
    <property type="match status" value="1"/>
</dbReference>
<dbReference type="NCBIfam" id="TIGR00254">
    <property type="entry name" value="GGDEF"/>
    <property type="match status" value="1"/>
</dbReference>
<evidence type="ECO:0000256" key="1">
    <source>
        <dbReference type="ARBA" id="ARBA00012282"/>
    </source>
</evidence>
<dbReference type="PROSITE" id="PS50887">
    <property type="entry name" value="GGDEF"/>
    <property type="match status" value="1"/>
</dbReference>
<dbReference type="Proteomes" id="UP000238220">
    <property type="component" value="Unassembled WGS sequence"/>
</dbReference>
<dbReference type="EMBL" id="PSNW01000004">
    <property type="protein sequence ID" value="PPE74150.1"/>
    <property type="molecule type" value="Genomic_DNA"/>
</dbReference>
<dbReference type="Pfam" id="PF00563">
    <property type="entry name" value="EAL"/>
    <property type="match status" value="1"/>
</dbReference>
<name>A0A2S5TGP7_9GAMM</name>
<dbReference type="InterPro" id="IPR029016">
    <property type="entry name" value="GAF-like_dom_sf"/>
</dbReference>
<feature type="coiled-coil region" evidence="3">
    <location>
        <begin position="147"/>
        <end position="177"/>
    </location>
</feature>
<comment type="caution">
    <text evidence="6">The sequence shown here is derived from an EMBL/GenBank/DDBJ whole genome shotgun (WGS) entry which is preliminary data.</text>
</comment>
<evidence type="ECO:0000256" key="3">
    <source>
        <dbReference type="SAM" id="Coils"/>
    </source>
</evidence>
<accession>A0A2S5TGP7</accession>
<dbReference type="SUPFAM" id="SSF55073">
    <property type="entry name" value="Nucleotide cyclase"/>
    <property type="match status" value="1"/>
</dbReference>